<dbReference type="Gene3D" id="1.20.1250.20">
    <property type="entry name" value="MFS general substrate transporter like domains"/>
    <property type="match status" value="1"/>
</dbReference>
<feature type="transmembrane region" description="Helical" evidence="6">
    <location>
        <begin position="247"/>
        <end position="268"/>
    </location>
</feature>
<feature type="transmembrane region" description="Helical" evidence="6">
    <location>
        <begin position="35"/>
        <end position="58"/>
    </location>
</feature>
<dbReference type="eggNOG" id="COG2814">
    <property type="taxonomic scope" value="Bacteria"/>
</dbReference>
<feature type="transmembrane region" description="Helical" evidence="6">
    <location>
        <begin position="7"/>
        <end position="23"/>
    </location>
</feature>
<dbReference type="PANTHER" id="PTHR43124">
    <property type="entry name" value="PURINE EFFLUX PUMP PBUE"/>
    <property type="match status" value="1"/>
</dbReference>
<dbReference type="GO" id="GO:0005886">
    <property type="term" value="C:plasma membrane"/>
    <property type="evidence" value="ECO:0007669"/>
    <property type="project" value="UniProtKB-SubCell"/>
</dbReference>
<evidence type="ECO:0000256" key="6">
    <source>
        <dbReference type="SAM" id="Phobius"/>
    </source>
</evidence>
<dbReference type="GeneID" id="87106323"/>
<feature type="transmembrane region" description="Helical" evidence="6">
    <location>
        <begin position="158"/>
        <end position="175"/>
    </location>
</feature>
<dbReference type="HOGENOM" id="CLU_696114_0_0_0"/>
<keyword evidence="2" id="KW-1003">Cell membrane</keyword>
<keyword evidence="8" id="KW-1185">Reference proteome</keyword>
<gene>
    <name evidence="7" type="ORF">Theba_0471</name>
</gene>
<organism evidence="7 8">
    <name type="scientific">Mesotoga prima MesG1.Ag.4.2</name>
    <dbReference type="NCBI Taxonomy" id="660470"/>
    <lineage>
        <taxon>Bacteria</taxon>
        <taxon>Thermotogati</taxon>
        <taxon>Thermotogota</taxon>
        <taxon>Thermotogae</taxon>
        <taxon>Kosmotogales</taxon>
        <taxon>Kosmotogaceae</taxon>
        <taxon>Mesotoga</taxon>
    </lineage>
</organism>
<comment type="subcellular location">
    <subcellularLocation>
        <location evidence="1">Cell membrane</location>
        <topology evidence="1">Multi-pass membrane protein</topology>
    </subcellularLocation>
</comment>
<feature type="transmembrane region" description="Helical" evidence="6">
    <location>
        <begin position="94"/>
        <end position="112"/>
    </location>
</feature>
<evidence type="ECO:0000256" key="5">
    <source>
        <dbReference type="ARBA" id="ARBA00023136"/>
    </source>
</evidence>
<dbReference type="Proteomes" id="UP000002881">
    <property type="component" value="Chromosome"/>
</dbReference>
<evidence type="ECO:0000256" key="4">
    <source>
        <dbReference type="ARBA" id="ARBA00022989"/>
    </source>
</evidence>
<feature type="transmembrane region" description="Helical" evidence="6">
    <location>
        <begin position="132"/>
        <end position="152"/>
    </location>
</feature>
<dbReference type="InterPro" id="IPR011701">
    <property type="entry name" value="MFS"/>
</dbReference>
<feature type="transmembrane region" description="Helical" evidence="6">
    <location>
        <begin position="300"/>
        <end position="323"/>
    </location>
</feature>
<dbReference type="SUPFAM" id="SSF103473">
    <property type="entry name" value="MFS general substrate transporter"/>
    <property type="match status" value="1"/>
</dbReference>
<evidence type="ECO:0000256" key="3">
    <source>
        <dbReference type="ARBA" id="ARBA00022692"/>
    </source>
</evidence>
<keyword evidence="4 6" id="KW-1133">Transmembrane helix</keyword>
<dbReference type="Pfam" id="PF07690">
    <property type="entry name" value="MFS_1"/>
    <property type="match status" value="1"/>
</dbReference>
<reference evidence="7 8" key="1">
    <citation type="journal article" date="2012" name="Genome Biol. Evol.">
        <title>Genome Sequence of the Mesophilic Thermotogales Bacterium Mesotoga prima MesG1.Ag.4.2 Reveals the Largest Thermotogales Genome To Date.</title>
        <authorList>
            <person name="Zhaxybayeva O."/>
            <person name="Swithers K.S."/>
            <person name="Foght J."/>
            <person name="Green A.G."/>
            <person name="Bruce D."/>
            <person name="Detter C."/>
            <person name="Han S."/>
            <person name="Teshima H."/>
            <person name="Han J."/>
            <person name="Woyke T."/>
            <person name="Pitluck S."/>
            <person name="Nolan M."/>
            <person name="Ivanova N."/>
            <person name="Pati A."/>
            <person name="Land M.L."/>
            <person name="Dlutek M."/>
            <person name="Doolittle W.F."/>
            <person name="Noll K.M."/>
            <person name="Nesbo C.L."/>
        </authorList>
    </citation>
    <scope>NUCLEOTIDE SEQUENCE [LARGE SCALE GENOMIC DNA]</scope>
    <source>
        <strain evidence="8">mesG1.Ag.4.2</strain>
    </source>
</reference>
<feature type="transmembrane region" description="Helical" evidence="6">
    <location>
        <begin position="70"/>
        <end position="88"/>
    </location>
</feature>
<proteinExistence type="predicted"/>
<dbReference type="STRING" id="660470.Theba_0471"/>
<dbReference type="KEGG" id="mpg:Theba_0471"/>
<dbReference type="GO" id="GO:0022857">
    <property type="term" value="F:transmembrane transporter activity"/>
    <property type="evidence" value="ECO:0007669"/>
    <property type="project" value="InterPro"/>
</dbReference>
<keyword evidence="3 6" id="KW-0812">Transmembrane</keyword>
<evidence type="ECO:0000313" key="7">
    <source>
        <dbReference type="EMBL" id="AFK06197.1"/>
    </source>
</evidence>
<dbReference type="AlphaFoldDB" id="I2F2P4"/>
<feature type="transmembrane region" description="Helical" evidence="6">
    <location>
        <begin position="275"/>
        <end position="294"/>
    </location>
</feature>
<evidence type="ECO:0000256" key="2">
    <source>
        <dbReference type="ARBA" id="ARBA00022475"/>
    </source>
</evidence>
<name>I2F2P4_9BACT</name>
<dbReference type="EMBL" id="CP003532">
    <property type="protein sequence ID" value="AFK06197.1"/>
    <property type="molecule type" value="Genomic_DNA"/>
</dbReference>
<evidence type="ECO:0000256" key="1">
    <source>
        <dbReference type="ARBA" id="ARBA00004651"/>
    </source>
</evidence>
<feature type="transmembrane region" description="Helical" evidence="6">
    <location>
        <begin position="335"/>
        <end position="359"/>
    </location>
</feature>
<dbReference type="PANTHER" id="PTHR43124:SF3">
    <property type="entry name" value="CHLORAMPHENICOL EFFLUX PUMP RV0191"/>
    <property type="match status" value="1"/>
</dbReference>
<dbReference type="InterPro" id="IPR036259">
    <property type="entry name" value="MFS_trans_sf"/>
</dbReference>
<sequence length="392" mass="43278" precursor="true">MKKYFHVFNFYAFSFSILLYLLNSSINTKAAEWGLSYMVIGLINFIGCVFYVISALVFGRMGDRTGFKRSLSIGMFIMTIALFLGFFWSRPVDIVIAAIGVNLFFGFFFPSLEGLLSKSEKSIGIDSASTVVRFVLSWSAGNIVGMAFGPFLIQRFPAAIFSYGIALCGLGSIHVRSHLKRHGESLPGSFAETFSSSFSEIDLPRLEEYRKVYRFTFLLAGIIYTSGMALFPKLISSTGIQLQNVGFLTVGANVGVFLSFVFLSLFRFWVGSPELSFITMITVFGAAVATFFLPESPVTFFLATLFSGATYAVPYIFAIFYGLTSKEDDHGKQGGIHESMVGIIFGVGPLLGGYFLQLWPSLKSVGLMSIGLITVIIISQMTFLFKNNVKRQ</sequence>
<feature type="transmembrane region" description="Helical" evidence="6">
    <location>
        <begin position="215"/>
        <end position="235"/>
    </location>
</feature>
<dbReference type="InterPro" id="IPR050189">
    <property type="entry name" value="MFS_Efflux_Transporters"/>
</dbReference>
<dbReference type="RefSeq" id="WP_014730310.1">
    <property type="nucleotide sequence ID" value="NC_017934.1"/>
</dbReference>
<protein>
    <submittedName>
        <fullName evidence="7">Major Facilitator Superfamily transporter</fullName>
    </submittedName>
</protein>
<keyword evidence="5 6" id="KW-0472">Membrane</keyword>
<feature type="transmembrane region" description="Helical" evidence="6">
    <location>
        <begin position="365"/>
        <end position="385"/>
    </location>
</feature>
<evidence type="ECO:0000313" key="8">
    <source>
        <dbReference type="Proteomes" id="UP000002881"/>
    </source>
</evidence>
<accession>I2F2P4</accession>